<organism evidence="1 2">
    <name type="scientific">Vreelandella boliviensis LC1</name>
    <dbReference type="NCBI Taxonomy" id="1072583"/>
    <lineage>
        <taxon>Bacteria</taxon>
        <taxon>Pseudomonadati</taxon>
        <taxon>Pseudomonadota</taxon>
        <taxon>Gammaproteobacteria</taxon>
        <taxon>Oceanospirillales</taxon>
        <taxon>Halomonadaceae</taxon>
        <taxon>Vreelandella</taxon>
    </lineage>
</organism>
<evidence type="ECO:0000313" key="2">
    <source>
        <dbReference type="Proteomes" id="UP000005756"/>
    </source>
</evidence>
<name>A0A7U9GES4_9GAMM</name>
<sequence>MEHASSLGLSLLGGSDVGEEGREANYLSRCFSIHSPFAIYIAICVPLFKKPI</sequence>
<reference evidence="1 2" key="1">
    <citation type="submission" date="2011-10" db="EMBL/GenBank/DDBJ databases">
        <authorList>
            <person name="Quillaguamn J."/>
            <person name="Guzmn D."/>
            <person name="Balderrama-Subieta A."/>
            <person name="Cardona-Ortuo C."/>
            <person name="Guevara-Martnez M."/>
            <person name="Callisaya-Quispe N."/>
        </authorList>
    </citation>
    <scope>NUCLEOTIDE SEQUENCE [LARGE SCALE GENOMIC DNA]</scope>
    <source>
        <strain evidence="1 2">LC1</strain>
    </source>
</reference>
<proteinExistence type="predicted"/>
<evidence type="ECO:0000313" key="1">
    <source>
        <dbReference type="EMBL" id="EHJ92042.1"/>
    </source>
</evidence>
<accession>A0A7U9GES4</accession>
<dbReference type="AlphaFoldDB" id="A0A7U9GES4"/>
<dbReference type="EMBL" id="JH393258">
    <property type="protein sequence ID" value="EHJ92042.1"/>
    <property type="molecule type" value="Genomic_DNA"/>
</dbReference>
<protein>
    <submittedName>
        <fullName evidence="1">Uncharacterized protein</fullName>
    </submittedName>
</protein>
<dbReference type="Proteomes" id="UP000005756">
    <property type="component" value="Unassembled WGS sequence"/>
</dbReference>
<gene>
    <name evidence="1" type="ORF">KUC_1987</name>
</gene>